<feature type="domain" description="Response regulatory" evidence="10">
    <location>
        <begin position="9"/>
        <end position="126"/>
    </location>
</feature>
<evidence type="ECO:0000256" key="6">
    <source>
        <dbReference type="ARBA" id="ARBA00023125"/>
    </source>
</evidence>
<keyword evidence="12" id="KW-1185">Reference proteome</keyword>
<dbReference type="Gene3D" id="3.40.50.2300">
    <property type="match status" value="1"/>
</dbReference>
<dbReference type="InterPro" id="IPR018062">
    <property type="entry name" value="HTH_AraC-typ_CS"/>
</dbReference>
<dbReference type="PRINTS" id="PR00032">
    <property type="entry name" value="HTHARAC"/>
</dbReference>
<dbReference type="PANTHER" id="PTHR42713">
    <property type="entry name" value="HISTIDINE KINASE-RELATED"/>
    <property type="match status" value="1"/>
</dbReference>
<keyword evidence="3 8" id="KW-0597">Phosphoprotein</keyword>
<dbReference type="PROSITE" id="PS00041">
    <property type="entry name" value="HTH_ARAC_FAMILY_1"/>
    <property type="match status" value="1"/>
</dbReference>
<dbReference type="GO" id="GO:0043565">
    <property type="term" value="F:sequence-specific DNA binding"/>
    <property type="evidence" value="ECO:0007669"/>
    <property type="project" value="InterPro"/>
</dbReference>
<keyword evidence="7" id="KW-0804">Transcription</keyword>
<dbReference type="InterPro" id="IPR009057">
    <property type="entry name" value="Homeodomain-like_sf"/>
</dbReference>
<feature type="domain" description="HTH araC/xylS-type" evidence="9">
    <location>
        <begin position="453"/>
        <end position="551"/>
    </location>
</feature>
<dbReference type="SUPFAM" id="SSF46689">
    <property type="entry name" value="Homeodomain-like"/>
    <property type="match status" value="1"/>
</dbReference>
<dbReference type="GO" id="GO:0005737">
    <property type="term" value="C:cytoplasm"/>
    <property type="evidence" value="ECO:0007669"/>
    <property type="project" value="UniProtKB-SubCell"/>
</dbReference>
<gene>
    <name evidence="11" type="ORF">EHS13_08935</name>
</gene>
<name>A0A6B8RFW0_9BACL</name>
<dbReference type="InterPro" id="IPR020449">
    <property type="entry name" value="Tscrpt_reg_AraC-type_HTH"/>
</dbReference>
<evidence type="ECO:0000259" key="10">
    <source>
        <dbReference type="PROSITE" id="PS50110"/>
    </source>
</evidence>
<dbReference type="SUPFAM" id="SSF52172">
    <property type="entry name" value="CheY-like"/>
    <property type="match status" value="1"/>
</dbReference>
<dbReference type="InterPro" id="IPR018060">
    <property type="entry name" value="HTH_AraC"/>
</dbReference>
<comment type="subcellular location">
    <subcellularLocation>
        <location evidence="1">Cytoplasm</location>
    </subcellularLocation>
</comment>
<dbReference type="Proteomes" id="UP000426246">
    <property type="component" value="Chromosome"/>
</dbReference>
<sequence>MTGGISVFRLFIVDDNKYERTGIKNSIDWTALGIEVVGVFANGAEAIAQIEILQPHIVITDIAMPVMNGIEMSEHIKKSNPDIKIIFISCHSDFEFARSAVDLGIYGYVLKPILSDELVNAIQKLLNEFAVQNSQQVEKARMMKQLEEMLPLVQEQFLKELLLGDYRNKEEIVQRIAFLKLPIEENANIYVISIKANDMEKSLDNQSVANSYLISYSFKGIIRSFETEQRKIYPVQISGNEFVAIAFDSFNRFTSSNQSFDQQESIINASVEINMEISRRLNLNTTMGISKCSSELSDIALLYKQSQKAVNTRFYSGSNPIIIFEEIEDHSDIPFEEMPNLQAVYQDVKALMSFGNDKDIQDFIDKYLNAEGFRTNENYIKGFSFLIVNLTGIILMEANHTFKDIYGDDIMIWEKLSQMDTKADVVQWIHHVFMKIKEHLIELNPTKNVKMVETIKEIIKSKYQEQIKIEDISKSVFLSGRHANALFKKETGKTIFDYIIQIRIEMAKKLLKETDSKVAAIAEIVGYLNTSYFCLAFKKNVGMTPAEYKSKVILR</sequence>
<dbReference type="Pfam" id="PF00072">
    <property type="entry name" value="Response_reg"/>
    <property type="match status" value="1"/>
</dbReference>
<dbReference type="EMBL" id="CP034235">
    <property type="protein sequence ID" value="QGQ94999.1"/>
    <property type="molecule type" value="Genomic_DNA"/>
</dbReference>
<dbReference type="InterPro" id="IPR051552">
    <property type="entry name" value="HptR"/>
</dbReference>
<protein>
    <submittedName>
        <fullName evidence="11">Response regulator</fullName>
    </submittedName>
</protein>
<reference evidence="12" key="1">
    <citation type="submission" date="2018-11" db="EMBL/GenBank/DDBJ databases">
        <title>Complete genome sequence of Paenibacillus sp. ML311-T8.</title>
        <authorList>
            <person name="Nam Y.-D."/>
            <person name="Kang J."/>
            <person name="Chung W.-H."/>
            <person name="Park Y.S."/>
        </authorList>
    </citation>
    <scope>NUCLEOTIDE SEQUENCE [LARGE SCALE GENOMIC DNA]</scope>
    <source>
        <strain evidence="12">ML311-T8</strain>
    </source>
</reference>
<dbReference type="InterPro" id="IPR001789">
    <property type="entry name" value="Sig_transdc_resp-reg_receiver"/>
</dbReference>
<evidence type="ECO:0000256" key="2">
    <source>
        <dbReference type="ARBA" id="ARBA00022490"/>
    </source>
</evidence>
<dbReference type="SMART" id="SM00342">
    <property type="entry name" value="HTH_ARAC"/>
    <property type="match status" value="1"/>
</dbReference>
<dbReference type="GO" id="GO:0003700">
    <property type="term" value="F:DNA-binding transcription factor activity"/>
    <property type="evidence" value="ECO:0007669"/>
    <property type="project" value="InterPro"/>
</dbReference>
<evidence type="ECO:0000256" key="8">
    <source>
        <dbReference type="PROSITE-ProRule" id="PRU00169"/>
    </source>
</evidence>
<evidence type="ECO:0000256" key="3">
    <source>
        <dbReference type="ARBA" id="ARBA00022553"/>
    </source>
</evidence>
<evidence type="ECO:0000256" key="7">
    <source>
        <dbReference type="ARBA" id="ARBA00023163"/>
    </source>
</evidence>
<dbReference type="SMART" id="SM00448">
    <property type="entry name" value="REC"/>
    <property type="match status" value="1"/>
</dbReference>
<dbReference type="GO" id="GO:0000160">
    <property type="term" value="P:phosphorelay signal transduction system"/>
    <property type="evidence" value="ECO:0007669"/>
    <property type="project" value="UniProtKB-KW"/>
</dbReference>
<dbReference type="CDD" id="cd17536">
    <property type="entry name" value="REC_YesN-like"/>
    <property type="match status" value="1"/>
</dbReference>
<keyword evidence="6" id="KW-0238">DNA-binding</keyword>
<keyword evidence="4" id="KW-0902">Two-component regulatory system</keyword>
<evidence type="ECO:0000256" key="5">
    <source>
        <dbReference type="ARBA" id="ARBA00023015"/>
    </source>
</evidence>
<dbReference type="InterPro" id="IPR011006">
    <property type="entry name" value="CheY-like_superfamily"/>
</dbReference>
<dbReference type="PROSITE" id="PS50110">
    <property type="entry name" value="RESPONSE_REGULATORY"/>
    <property type="match status" value="1"/>
</dbReference>
<evidence type="ECO:0000259" key="9">
    <source>
        <dbReference type="PROSITE" id="PS01124"/>
    </source>
</evidence>
<evidence type="ECO:0000256" key="1">
    <source>
        <dbReference type="ARBA" id="ARBA00004496"/>
    </source>
</evidence>
<organism evidence="11 12">
    <name type="scientific">Paenibacillus psychroresistens</name>
    <dbReference type="NCBI Taxonomy" id="1778678"/>
    <lineage>
        <taxon>Bacteria</taxon>
        <taxon>Bacillati</taxon>
        <taxon>Bacillota</taxon>
        <taxon>Bacilli</taxon>
        <taxon>Bacillales</taxon>
        <taxon>Paenibacillaceae</taxon>
        <taxon>Paenibacillus</taxon>
    </lineage>
</organism>
<feature type="modified residue" description="4-aspartylphosphate" evidence="8">
    <location>
        <position position="61"/>
    </location>
</feature>
<evidence type="ECO:0000313" key="12">
    <source>
        <dbReference type="Proteomes" id="UP000426246"/>
    </source>
</evidence>
<dbReference type="Gene3D" id="1.10.10.60">
    <property type="entry name" value="Homeodomain-like"/>
    <property type="match status" value="2"/>
</dbReference>
<proteinExistence type="predicted"/>
<dbReference type="PANTHER" id="PTHR42713:SF3">
    <property type="entry name" value="TRANSCRIPTIONAL REGULATORY PROTEIN HPTR"/>
    <property type="match status" value="1"/>
</dbReference>
<accession>A0A6B8RFW0</accession>
<dbReference type="Pfam" id="PF12833">
    <property type="entry name" value="HTH_18"/>
    <property type="match status" value="1"/>
</dbReference>
<evidence type="ECO:0000313" key="11">
    <source>
        <dbReference type="EMBL" id="QGQ94999.1"/>
    </source>
</evidence>
<dbReference type="KEGG" id="ppsc:EHS13_08935"/>
<evidence type="ECO:0000256" key="4">
    <source>
        <dbReference type="ARBA" id="ARBA00023012"/>
    </source>
</evidence>
<dbReference type="AlphaFoldDB" id="A0A6B8RFW0"/>
<dbReference type="PROSITE" id="PS01124">
    <property type="entry name" value="HTH_ARAC_FAMILY_2"/>
    <property type="match status" value="1"/>
</dbReference>
<keyword evidence="5" id="KW-0805">Transcription regulation</keyword>
<keyword evidence="2" id="KW-0963">Cytoplasm</keyword>